<name>A0AAD4S991_9MAGN</name>
<protein>
    <submittedName>
        <fullName evidence="1">Uncharacterized protein</fullName>
    </submittedName>
</protein>
<evidence type="ECO:0000313" key="2">
    <source>
        <dbReference type="Proteomes" id="UP001202328"/>
    </source>
</evidence>
<dbReference type="EMBL" id="JAJJMB010012638">
    <property type="protein sequence ID" value="KAI3874874.1"/>
    <property type="molecule type" value="Genomic_DNA"/>
</dbReference>
<dbReference type="PANTHER" id="PTHR31479">
    <property type="entry name" value="ALPHA/BETA-HYDROLASES SUPERFAMILY PROTEIN"/>
    <property type="match status" value="1"/>
</dbReference>
<dbReference type="AlphaFoldDB" id="A0AAD4S991"/>
<keyword evidence="2" id="KW-1185">Reference proteome</keyword>
<evidence type="ECO:0000313" key="1">
    <source>
        <dbReference type="EMBL" id="KAI3874874.1"/>
    </source>
</evidence>
<gene>
    <name evidence="1" type="ORF">MKW98_019447</name>
</gene>
<dbReference type="PANTHER" id="PTHR31479:SF3">
    <property type="entry name" value="ALPHA_BETA-HYDROLASES SUPERFAMILY PROTEIN"/>
    <property type="match status" value="1"/>
</dbReference>
<dbReference type="Proteomes" id="UP001202328">
    <property type="component" value="Unassembled WGS sequence"/>
</dbReference>
<sequence length="213" mass="23884">MAKVIVEKISSTLSEENRHPYAFHVSGPRNLSIPSWRDCWACPSLWSKTKKNENYKRAVMACFVQAVYLLELDRQENRNVFSTEMRWVNFWCSAGWDSFAVMRPSGAPKAVLAPGGTLLKGPTIRRDIEVDFRFLAWESMEAFKRFDCTLDVLKSSMDLFGSCNVCFAGYPLGAGFALQVGKALAKQGVFVETHLFNPPSVTFSLSSTNIGEC</sequence>
<reference evidence="1" key="1">
    <citation type="submission" date="2022-04" db="EMBL/GenBank/DDBJ databases">
        <title>A functionally conserved STORR gene fusion in Papaver species that diverged 16.8 million years ago.</title>
        <authorList>
            <person name="Catania T."/>
        </authorList>
    </citation>
    <scope>NUCLEOTIDE SEQUENCE</scope>
    <source>
        <strain evidence="1">S-188037</strain>
    </source>
</reference>
<organism evidence="1 2">
    <name type="scientific">Papaver atlanticum</name>
    <dbReference type="NCBI Taxonomy" id="357466"/>
    <lineage>
        <taxon>Eukaryota</taxon>
        <taxon>Viridiplantae</taxon>
        <taxon>Streptophyta</taxon>
        <taxon>Embryophyta</taxon>
        <taxon>Tracheophyta</taxon>
        <taxon>Spermatophyta</taxon>
        <taxon>Magnoliopsida</taxon>
        <taxon>Ranunculales</taxon>
        <taxon>Papaveraceae</taxon>
        <taxon>Papaveroideae</taxon>
        <taxon>Papaver</taxon>
    </lineage>
</organism>
<proteinExistence type="predicted"/>
<accession>A0AAD4S991</accession>
<comment type="caution">
    <text evidence="1">The sequence shown here is derived from an EMBL/GenBank/DDBJ whole genome shotgun (WGS) entry which is preliminary data.</text>
</comment>